<gene>
    <name evidence="2" type="ORF">PCOR1329_LOCUS28874</name>
</gene>
<dbReference type="EMBL" id="CAUYUJ010010746">
    <property type="protein sequence ID" value="CAK0830164.1"/>
    <property type="molecule type" value="Genomic_DNA"/>
</dbReference>
<dbReference type="PANTHER" id="PTHR47027">
    <property type="entry name" value="REVERSE TRANSCRIPTASE DOMAIN-CONTAINING PROTEIN"/>
    <property type="match status" value="1"/>
</dbReference>
<evidence type="ECO:0000259" key="1">
    <source>
        <dbReference type="PROSITE" id="PS50878"/>
    </source>
</evidence>
<dbReference type="PROSITE" id="PS50878">
    <property type="entry name" value="RT_POL"/>
    <property type="match status" value="1"/>
</dbReference>
<reference evidence="2" key="1">
    <citation type="submission" date="2023-10" db="EMBL/GenBank/DDBJ databases">
        <authorList>
            <person name="Chen Y."/>
            <person name="Shah S."/>
            <person name="Dougan E. K."/>
            <person name="Thang M."/>
            <person name="Chan C."/>
        </authorList>
    </citation>
    <scope>NUCLEOTIDE SEQUENCE [LARGE SCALE GENOMIC DNA]</scope>
</reference>
<dbReference type="PANTHER" id="PTHR47027:SF20">
    <property type="entry name" value="REVERSE TRANSCRIPTASE-LIKE PROTEIN WITH RNA-DIRECTED DNA POLYMERASE DOMAIN"/>
    <property type="match status" value="1"/>
</dbReference>
<dbReference type="SUPFAM" id="SSF56219">
    <property type="entry name" value="DNase I-like"/>
    <property type="match status" value="1"/>
</dbReference>
<dbReference type="InterPro" id="IPR036691">
    <property type="entry name" value="Endo/exonu/phosph_ase_sf"/>
</dbReference>
<evidence type="ECO:0000313" key="2">
    <source>
        <dbReference type="EMBL" id="CAK0830164.1"/>
    </source>
</evidence>
<name>A0ABN9SFY7_9DINO</name>
<dbReference type="Pfam" id="PF00078">
    <property type="entry name" value="RVT_1"/>
    <property type="match status" value="1"/>
</dbReference>
<dbReference type="Proteomes" id="UP001189429">
    <property type="component" value="Unassembled WGS sequence"/>
</dbReference>
<evidence type="ECO:0000313" key="3">
    <source>
        <dbReference type="Proteomes" id="UP001189429"/>
    </source>
</evidence>
<protein>
    <recommendedName>
        <fullName evidence="1">Reverse transcriptase domain-containing protein</fullName>
    </recommendedName>
</protein>
<proteinExistence type="predicted"/>
<feature type="domain" description="Reverse transcriptase" evidence="1">
    <location>
        <begin position="589"/>
        <end position="916"/>
    </location>
</feature>
<keyword evidence="3" id="KW-1185">Reference proteome</keyword>
<sequence length="1396" mass="156172">MRGKRALRRAARLALVVGAAWYRGQKITRASAAQLVSPESVAELTQTPHRADERVCEKLERNTCQARQRAAWKQRALKVWSFNVESLRRVGRMDELLELARAEDLVIFTMQGTQMDLGKTWKSGSFERRYERDIYVLNGYAPTNEAGHVPKGVEAMEYREKHLEARDTFWQVCRRAVGQVPARASLVITLNANAHVPPTLPWVGFAGVRRTGPAINGNGYELMGLMEDYGLMALNTFGKRGRFNGTWTSPQGGWTTIDYVLVRRQGEYGHSAHPRADLLVNLGGDMDHRPLEAQIYVGVKAKTVKEVGKFRWRRELMSADLLKVQQAEADLDNQEQLPNRALNFRLKVQEGLECKGLYEDWADVCGKGKQYESPSEYFNELEGVVIEAALQDYISPPVTGKGDGPVFGDETVKLIRTKQCWQYQLAALPEGAMWMRTLFQERFNEAAKMATAAIRSEKRQRRLHNIVNKFAPKPAAPIMTVKDPATGLPCFDAVDDQRARIQSICDICEGQAMELDARPPMVGRKERDDGRIGSYDMAAVKASIMELPNLKGGPTLRWPLRGPPGGAVAESWKLAIDSLAPPIMQVFNAAQALGDAPQRFKDGETMQLRKPNGDGCSASKDYRTINLISHVGKARAKVTAHEAVREVARKISPTQFGAMPGRGTRGAVAVASEVIVRHQRAHRAKRRGRSSKPPPMLLAVLADIEKASDAVPKDEMWEALEALRVRWDARVTLEELHEGMCYLFRDVTTREPVARIRVKKGVRQGGVESPWLFVAVYDGIVYRIPHELRQQEVTAVKALFDPTLRKLRNNDSLKEEECEEIDVSQLKLLDDLLTFAEIEEFDDASIILEVLQGEICGGGMRVNPGKTELLLAPSGIGSKKRMKDIRAQNTRVVTWEEDDYFPLHPQPYVKYLGAQLSATGSRQGEVTRRIRAANSTHSRLLRRAFKSGFSPKLKIRLWKALVRSVCLYCLEIANLAKRGLNRLESWQVKKPRGLLHSPAHLYKQTNREIRKRARTPTVTSTLLLRRLRWRQKVLWPAFRDPSEDLCDPTLAVRAVVFGRLSFEQVGQGEHSGLLTLLLDDMRQMWQTADAREKLAARQLFLLHGDLPELAEPWLRWLASLEQRCFRRVLTYGGETDTVKLRLKPYSQNYLIQLAPPLDLSQRPRAMFQPIGEAQAVTGSKEHKRTAAEAGVAAEGKGAQQDVVGPLAKALARLVLQHEDMARSAHRDDNLVIPLKQAQKMAIALDQALPDALARAVLFRVAEAVEGKKDAALAAVEQGIEPQATKTALDEIIKFGKLVQDPQIKFVATRCFKVKAKADEEGGELSACKWIFAINHYPSLKESLKMVRLNGALAAVGISLQYDIAKRSKAAKEVEALAFKTGKGGAQAAKGKKPRKQ</sequence>
<accession>A0ABN9SFY7</accession>
<organism evidence="2 3">
    <name type="scientific">Prorocentrum cordatum</name>
    <dbReference type="NCBI Taxonomy" id="2364126"/>
    <lineage>
        <taxon>Eukaryota</taxon>
        <taxon>Sar</taxon>
        <taxon>Alveolata</taxon>
        <taxon>Dinophyceae</taxon>
        <taxon>Prorocentrales</taxon>
        <taxon>Prorocentraceae</taxon>
        <taxon>Prorocentrum</taxon>
    </lineage>
</organism>
<dbReference type="Gene3D" id="3.60.10.10">
    <property type="entry name" value="Endonuclease/exonuclease/phosphatase"/>
    <property type="match status" value="1"/>
</dbReference>
<comment type="caution">
    <text evidence="2">The sequence shown here is derived from an EMBL/GenBank/DDBJ whole genome shotgun (WGS) entry which is preliminary data.</text>
</comment>
<dbReference type="InterPro" id="IPR000477">
    <property type="entry name" value="RT_dom"/>
</dbReference>